<dbReference type="GO" id="GO:0005737">
    <property type="term" value="C:cytoplasm"/>
    <property type="evidence" value="ECO:0007669"/>
    <property type="project" value="TreeGrafter"/>
</dbReference>
<evidence type="ECO:0000313" key="4">
    <source>
        <dbReference type="EMBL" id="GMH57241.1"/>
    </source>
</evidence>
<keyword evidence="1" id="KW-0697">Rotamase</keyword>
<keyword evidence="1" id="KW-0413">Isomerase</keyword>
<dbReference type="GO" id="GO:0006457">
    <property type="term" value="P:protein folding"/>
    <property type="evidence" value="ECO:0007669"/>
    <property type="project" value="TreeGrafter"/>
</dbReference>
<dbReference type="GO" id="GO:0003755">
    <property type="term" value="F:peptidyl-prolyl cis-trans isomerase activity"/>
    <property type="evidence" value="ECO:0007669"/>
    <property type="project" value="UniProtKB-UniRule"/>
</dbReference>
<accession>A0A9W6ZRU4</accession>
<dbReference type="PRINTS" id="PR00153">
    <property type="entry name" value="CSAPPISMRASE"/>
</dbReference>
<evidence type="ECO:0000256" key="2">
    <source>
        <dbReference type="SAM" id="MobiDB-lite"/>
    </source>
</evidence>
<organism evidence="4 5">
    <name type="scientific">Triparma retinervis</name>
    <dbReference type="NCBI Taxonomy" id="2557542"/>
    <lineage>
        <taxon>Eukaryota</taxon>
        <taxon>Sar</taxon>
        <taxon>Stramenopiles</taxon>
        <taxon>Ochrophyta</taxon>
        <taxon>Bolidophyceae</taxon>
        <taxon>Parmales</taxon>
        <taxon>Triparmaceae</taxon>
        <taxon>Triparma</taxon>
    </lineage>
</organism>
<dbReference type="InterPro" id="IPR029000">
    <property type="entry name" value="Cyclophilin-like_dom_sf"/>
</dbReference>
<dbReference type="Pfam" id="PF00160">
    <property type="entry name" value="Pro_isomerase"/>
    <property type="match status" value="1"/>
</dbReference>
<dbReference type="Proteomes" id="UP001165082">
    <property type="component" value="Unassembled WGS sequence"/>
</dbReference>
<evidence type="ECO:0000256" key="1">
    <source>
        <dbReference type="RuleBase" id="RU363019"/>
    </source>
</evidence>
<evidence type="ECO:0000259" key="3">
    <source>
        <dbReference type="PROSITE" id="PS50072"/>
    </source>
</evidence>
<comment type="catalytic activity">
    <reaction evidence="1">
        <text>[protein]-peptidylproline (omega=180) = [protein]-peptidylproline (omega=0)</text>
        <dbReference type="Rhea" id="RHEA:16237"/>
        <dbReference type="Rhea" id="RHEA-COMP:10747"/>
        <dbReference type="Rhea" id="RHEA-COMP:10748"/>
        <dbReference type="ChEBI" id="CHEBI:83833"/>
        <dbReference type="ChEBI" id="CHEBI:83834"/>
        <dbReference type="EC" id="5.2.1.8"/>
    </reaction>
</comment>
<keyword evidence="5" id="KW-1185">Reference proteome</keyword>
<dbReference type="PANTHER" id="PTHR11071:SF561">
    <property type="entry name" value="PEPTIDYL-PROLYL CIS-TRANS ISOMERASE D-RELATED"/>
    <property type="match status" value="1"/>
</dbReference>
<dbReference type="EC" id="5.2.1.8" evidence="1"/>
<dbReference type="GO" id="GO:0016018">
    <property type="term" value="F:cyclosporin A binding"/>
    <property type="evidence" value="ECO:0007669"/>
    <property type="project" value="TreeGrafter"/>
</dbReference>
<evidence type="ECO:0000313" key="5">
    <source>
        <dbReference type="Proteomes" id="UP001165082"/>
    </source>
</evidence>
<gene>
    <name evidence="4" type="ORF">TrRE_jg941</name>
</gene>
<feature type="domain" description="PPIase cyclophilin-type" evidence="3">
    <location>
        <begin position="109"/>
        <end position="278"/>
    </location>
</feature>
<protein>
    <recommendedName>
        <fullName evidence="1">Peptidyl-prolyl cis-trans isomerase</fullName>
        <shortName evidence="1">PPIase</shortName>
        <ecNumber evidence="1">5.2.1.8</ecNumber>
    </recommendedName>
</protein>
<dbReference type="InterPro" id="IPR002130">
    <property type="entry name" value="Cyclophilin-type_PPIase_dom"/>
</dbReference>
<dbReference type="Gene3D" id="2.40.100.10">
    <property type="entry name" value="Cyclophilin-like"/>
    <property type="match status" value="1"/>
</dbReference>
<sequence length="280" mass="29932">MMLNATRRILPSTLRPPLSQRHLTSSNSPSPSSTSPVLLVGFALVAGGVVYASNNYSKLASSVLPTSTPVEVSSSGLSQPQGKVTSRVYFDVEYGPAEYGPAKANLKRGRVNIGLYGEKAPRTCKNFEALCTTGVPKPSSGGQRFGAGVPFNEDQGANRGFRNTPLHRIIPGFMIQGGDITLGNGMGGASLYGDQFEDEDFTYLHRGGGVLSMANRGRNTNSSQFFITLADASWLDGKHCVFGVVEDEKSWRVCKEIEKCGSRSGDVRGTVRIVEAGICE</sequence>
<proteinExistence type="inferred from homology"/>
<dbReference type="PANTHER" id="PTHR11071">
    <property type="entry name" value="PEPTIDYL-PROLYL CIS-TRANS ISOMERASE"/>
    <property type="match status" value="1"/>
</dbReference>
<comment type="similarity">
    <text evidence="1">Belongs to the cyclophilin-type PPIase family.</text>
</comment>
<comment type="caution">
    <text evidence="4">The sequence shown here is derived from an EMBL/GenBank/DDBJ whole genome shotgun (WGS) entry which is preliminary data.</text>
</comment>
<dbReference type="SUPFAM" id="SSF50891">
    <property type="entry name" value="Cyclophilin-like"/>
    <property type="match status" value="1"/>
</dbReference>
<feature type="compositionally biased region" description="Low complexity" evidence="2">
    <location>
        <begin position="24"/>
        <end position="33"/>
    </location>
</feature>
<comment type="function">
    <text evidence="1">PPIases accelerate the folding of proteins. It catalyzes the cis-trans isomerization of proline imidic peptide bonds in oligopeptides.</text>
</comment>
<dbReference type="AlphaFoldDB" id="A0A9W6ZRU4"/>
<feature type="region of interest" description="Disordered" evidence="2">
    <location>
        <begin position="11"/>
        <end position="33"/>
    </location>
</feature>
<reference evidence="4" key="1">
    <citation type="submission" date="2022-07" db="EMBL/GenBank/DDBJ databases">
        <title>Genome analysis of Parmales, a sister group of diatoms, reveals the evolutionary specialization of diatoms from phago-mixotrophs to photoautotrophs.</title>
        <authorList>
            <person name="Ban H."/>
            <person name="Sato S."/>
            <person name="Yoshikawa S."/>
            <person name="Kazumasa Y."/>
            <person name="Nakamura Y."/>
            <person name="Ichinomiya M."/>
            <person name="Saitoh K."/>
            <person name="Sato N."/>
            <person name="Blanc-Mathieu R."/>
            <person name="Endo H."/>
            <person name="Kuwata A."/>
            <person name="Ogata H."/>
        </authorList>
    </citation>
    <scope>NUCLEOTIDE SEQUENCE</scope>
</reference>
<dbReference type="EMBL" id="BRXZ01003560">
    <property type="protein sequence ID" value="GMH57241.1"/>
    <property type="molecule type" value="Genomic_DNA"/>
</dbReference>
<dbReference type="PROSITE" id="PS50072">
    <property type="entry name" value="CSA_PPIASE_2"/>
    <property type="match status" value="1"/>
</dbReference>
<dbReference type="OrthoDB" id="193499at2759"/>
<name>A0A9W6ZRU4_9STRA</name>